<protein>
    <submittedName>
        <fullName evidence="3">MerR family transcriptional regulator</fullName>
    </submittedName>
</protein>
<organism evidence="3 4">
    <name type="scientific">Candidatus Desulfatibia profunda</name>
    <dbReference type="NCBI Taxonomy" id="2841695"/>
    <lineage>
        <taxon>Bacteria</taxon>
        <taxon>Pseudomonadati</taxon>
        <taxon>Thermodesulfobacteriota</taxon>
        <taxon>Desulfobacteria</taxon>
        <taxon>Desulfobacterales</taxon>
        <taxon>Desulfobacterales incertae sedis</taxon>
        <taxon>Candidatus Desulfatibia</taxon>
    </lineage>
</organism>
<evidence type="ECO:0000259" key="2">
    <source>
        <dbReference type="PROSITE" id="PS50937"/>
    </source>
</evidence>
<evidence type="ECO:0000256" key="1">
    <source>
        <dbReference type="ARBA" id="ARBA00023125"/>
    </source>
</evidence>
<reference evidence="3 4" key="1">
    <citation type="submission" date="2020-08" db="EMBL/GenBank/DDBJ databases">
        <title>Bridging the membrane lipid divide: bacteria of the FCB group superphylum have the potential to synthesize archaeal ether lipids.</title>
        <authorList>
            <person name="Villanueva L."/>
            <person name="Von Meijenfeldt F.A.B."/>
            <person name="Westbye A.B."/>
            <person name="Yadav S."/>
            <person name="Hopmans E.C."/>
            <person name="Dutilh B.E."/>
            <person name="Sinninghe Damste J.S."/>
        </authorList>
    </citation>
    <scope>NUCLEOTIDE SEQUENCE [LARGE SCALE GENOMIC DNA]</scope>
    <source>
        <strain evidence="3">NIOZ-UU30</strain>
    </source>
</reference>
<dbReference type="EMBL" id="JACNJH010000129">
    <property type="protein sequence ID" value="MBC8361320.1"/>
    <property type="molecule type" value="Genomic_DNA"/>
</dbReference>
<dbReference type="AlphaFoldDB" id="A0A8J6NMG9"/>
<dbReference type="Pfam" id="PF13411">
    <property type="entry name" value="MerR_1"/>
    <property type="match status" value="1"/>
</dbReference>
<dbReference type="PANTHER" id="PTHR30204">
    <property type="entry name" value="REDOX-CYCLING DRUG-SENSING TRANSCRIPTIONAL ACTIVATOR SOXR"/>
    <property type="match status" value="1"/>
</dbReference>
<dbReference type="CDD" id="cd04765">
    <property type="entry name" value="HTH_MlrA-like_sg2"/>
    <property type="match status" value="1"/>
</dbReference>
<keyword evidence="1" id="KW-0238">DNA-binding</keyword>
<accession>A0A8J6NMG9</accession>
<name>A0A8J6NMG9_9BACT</name>
<sequence>MQDKQPNQTELPDKLYFKVGEVSVITGVPAYVLRFWESEFKKIKPKRTPSGHRLYRKSDLELILKIKYLLYEKKFTIQGARKHLSAGTVEVKERSSSITVAEIRSELKSIRDLIG</sequence>
<dbReference type="Gene3D" id="1.10.1660.10">
    <property type="match status" value="1"/>
</dbReference>
<feature type="domain" description="HTH merR-type" evidence="2">
    <location>
        <begin position="16"/>
        <end position="86"/>
    </location>
</feature>
<dbReference type="PROSITE" id="PS50937">
    <property type="entry name" value="HTH_MERR_2"/>
    <property type="match status" value="1"/>
</dbReference>
<dbReference type="SMART" id="SM00422">
    <property type="entry name" value="HTH_MERR"/>
    <property type="match status" value="1"/>
</dbReference>
<dbReference type="PANTHER" id="PTHR30204:SF15">
    <property type="entry name" value="BLL5018 PROTEIN"/>
    <property type="match status" value="1"/>
</dbReference>
<evidence type="ECO:0000313" key="4">
    <source>
        <dbReference type="Proteomes" id="UP000603434"/>
    </source>
</evidence>
<dbReference type="Proteomes" id="UP000603434">
    <property type="component" value="Unassembled WGS sequence"/>
</dbReference>
<dbReference type="GO" id="GO:0003700">
    <property type="term" value="F:DNA-binding transcription factor activity"/>
    <property type="evidence" value="ECO:0007669"/>
    <property type="project" value="InterPro"/>
</dbReference>
<evidence type="ECO:0000313" key="3">
    <source>
        <dbReference type="EMBL" id="MBC8361320.1"/>
    </source>
</evidence>
<dbReference type="InterPro" id="IPR000551">
    <property type="entry name" value="MerR-type_HTH_dom"/>
</dbReference>
<proteinExistence type="predicted"/>
<dbReference type="InterPro" id="IPR047057">
    <property type="entry name" value="MerR_fam"/>
</dbReference>
<dbReference type="SUPFAM" id="SSF46955">
    <property type="entry name" value="Putative DNA-binding domain"/>
    <property type="match status" value="1"/>
</dbReference>
<comment type="caution">
    <text evidence="3">The sequence shown here is derived from an EMBL/GenBank/DDBJ whole genome shotgun (WGS) entry which is preliminary data.</text>
</comment>
<dbReference type="InterPro" id="IPR009061">
    <property type="entry name" value="DNA-bd_dom_put_sf"/>
</dbReference>
<gene>
    <name evidence="3" type="ORF">H8E23_07985</name>
</gene>
<dbReference type="GO" id="GO:0003677">
    <property type="term" value="F:DNA binding"/>
    <property type="evidence" value="ECO:0007669"/>
    <property type="project" value="UniProtKB-KW"/>
</dbReference>